<dbReference type="RefSeq" id="XP_009024008.1">
    <property type="nucleotide sequence ID" value="XM_009025760.1"/>
</dbReference>
<gene>
    <name evidence="4" type="primary">20196677</name>
    <name evidence="3" type="ORF">HELRODRAFT_143868</name>
</gene>
<protein>
    <recommendedName>
        <fullName evidence="6">LRRCT domain-containing protein</fullName>
    </recommendedName>
</protein>
<dbReference type="AlphaFoldDB" id="T1EJC7"/>
<reference evidence="3 5" key="2">
    <citation type="journal article" date="2013" name="Nature">
        <title>Insights into bilaterian evolution from three spiralian genomes.</title>
        <authorList>
            <person name="Simakov O."/>
            <person name="Marletaz F."/>
            <person name="Cho S.J."/>
            <person name="Edsinger-Gonzales E."/>
            <person name="Havlak P."/>
            <person name="Hellsten U."/>
            <person name="Kuo D.H."/>
            <person name="Larsson T."/>
            <person name="Lv J."/>
            <person name="Arendt D."/>
            <person name="Savage R."/>
            <person name="Osoegawa K."/>
            <person name="de Jong P."/>
            <person name="Grimwood J."/>
            <person name="Chapman J.A."/>
            <person name="Shapiro H."/>
            <person name="Aerts A."/>
            <person name="Otillar R.P."/>
            <person name="Terry A.Y."/>
            <person name="Boore J.L."/>
            <person name="Grigoriev I.V."/>
            <person name="Lindberg D.R."/>
            <person name="Seaver E.C."/>
            <person name="Weisblat D.A."/>
            <person name="Putnam N.H."/>
            <person name="Rokhsar D.S."/>
        </authorList>
    </citation>
    <scope>NUCLEOTIDE SEQUENCE</scope>
</reference>
<name>T1EJC7_HELRO</name>
<proteinExistence type="predicted"/>
<evidence type="ECO:0000256" key="1">
    <source>
        <dbReference type="ARBA" id="ARBA00022614"/>
    </source>
</evidence>
<dbReference type="KEGG" id="hro:HELRODRAFT_143868"/>
<keyword evidence="5" id="KW-1185">Reference proteome</keyword>
<organism evidence="4 5">
    <name type="scientific">Helobdella robusta</name>
    <name type="common">Californian leech</name>
    <dbReference type="NCBI Taxonomy" id="6412"/>
    <lineage>
        <taxon>Eukaryota</taxon>
        <taxon>Metazoa</taxon>
        <taxon>Spiralia</taxon>
        <taxon>Lophotrochozoa</taxon>
        <taxon>Annelida</taxon>
        <taxon>Clitellata</taxon>
        <taxon>Hirudinea</taxon>
        <taxon>Rhynchobdellida</taxon>
        <taxon>Glossiphoniidae</taxon>
        <taxon>Helobdella</taxon>
    </lineage>
</organism>
<dbReference type="EMBL" id="KB097269">
    <property type="protein sequence ID" value="ESN97937.1"/>
    <property type="molecule type" value="Genomic_DNA"/>
</dbReference>
<accession>T1EJC7</accession>
<evidence type="ECO:0000313" key="4">
    <source>
        <dbReference type="EnsemblMetazoa" id="HelroP143868"/>
    </source>
</evidence>
<dbReference type="EMBL" id="AMQM01006108">
    <property type="status" value="NOT_ANNOTATED_CDS"/>
    <property type="molecule type" value="Genomic_DNA"/>
</dbReference>
<dbReference type="Pfam" id="PF13855">
    <property type="entry name" value="LRR_8"/>
    <property type="match status" value="1"/>
</dbReference>
<dbReference type="STRING" id="6412.T1EJC7"/>
<dbReference type="OrthoDB" id="6156831at2759"/>
<reference evidence="5" key="1">
    <citation type="submission" date="2012-12" db="EMBL/GenBank/DDBJ databases">
        <authorList>
            <person name="Hellsten U."/>
            <person name="Grimwood J."/>
            <person name="Chapman J.A."/>
            <person name="Shapiro H."/>
            <person name="Aerts A."/>
            <person name="Otillar R.P."/>
            <person name="Terry A.Y."/>
            <person name="Boore J.L."/>
            <person name="Simakov O."/>
            <person name="Marletaz F."/>
            <person name="Cho S.-J."/>
            <person name="Edsinger-Gonzales E."/>
            <person name="Havlak P."/>
            <person name="Kuo D.-H."/>
            <person name="Larsson T."/>
            <person name="Lv J."/>
            <person name="Arendt D."/>
            <person name="Savage R."/>
            <person name="Osoegawa K."/>
            <person name="de Jong P."/>
            <person name="Lindberg D.R."/>
            <person name="Seaver E.C."/>
            <person name="Weisblat D.A."/>
            <person name="Putnam N.H."/>
            <person name="Grigoriev I.V."/>
            <person name="Rokhsar D.S."/>
        </authorList>
    </citation>
    <scope>NUCLEOTIDE SEQUENCE</scope>
</reference>
<dbReference type="GeneID" id="20196677"/>
<keyword evidence="1" id="KW-0433">Leucine-rich repeat</keyword>
<dbReference type="InParanoid" id="T1EJC7"/>
<dbReference type="InterPro" id="IPR032675">
    <property type="entry name" value="LRR_dom_sf"/>
</dbReference>
<dbReference type="EnsemblMetazoa" id="HelroT143868">
    <property type="protein sequence ID" value="HelroP143868"/>
    <property type="gene ID" value="HelroG143868"/>
</dbReference>
<dbReference type="HOGENOM" id="CLU_1471764_0_0_1"/>
<keyword evidence="2" id="KW-0677">Repeat</keyword>
<dbReference type="PANTHER" id="PTHR24366">
    <property type="entry name" value="IG(IMMUNOGLOBULIN) AND LRR(LEUCINE RICH REPEAT) DOMAINS"/>
    <property type="match status" value="1"/>
</dbReference>
<evidence type="ECO:0000313" key="3">
    <source>
        <dbReference type="EMBL" id="ESN97937.1"/>
    </source>
</evidence>
<dbReference type="CTD" id="20196677"/>
<dbReference type="PANTHER" id="PTHR24366:SF96">
    <property type="entry name" value="LEUCINE RICH REPEAT CONTAINING 53"/>
    <property type="match status" value="1"/>
</dbReference>
<dbReference type="SUPFAM" id="SSF52058">
    <property type="entry name" value="L domain-like"/>
    <property type="match status" value="1"/>
</dbReference>
<sequence length="184" mass="20953">PRNVVNPYEPPYKLNFAGSSISNVEYKDYFGNVAWLNLTNNNIESISPTALPAILNIPKVYLQSNKLTTLPVLPQNCINRLTSIEEIEITNNLLERLDDGTFDDYFGNVAWLNLTNNNIENISLTALPAILNIPKVYLQSNKLTTLPFYFGIITTTELTLDNNPWDCSCGKVWFKHWLKSLKDR</sequence>
<evidence type="ECO:0000313" key="5">
    <source>
        <dbReference type="Proteomes" id="UP000015101"/>
    </source>
</evidence>
<dbReference type="Gene3D" id="3.80.10.10">
    <property type="entry name" value="Ribonuclease Inhibitor"/>
    <property type="match status" value="2"/>
</dbReference>
<dbReference type="InterPro" id="IPR001611">
    <property type="entry name" value="Leu-rich_rpt"/>
</dbReference>
<dbReference type="eggNOG" id="KOG0619">
    <property type="taxonomic scope" value="Eukaryota"/>
</dbReference>
<reference evidence="4" key="3">
    <citation type="submission" date="2015-06" db="UniProtKB">
        <authorList>
            <consortium name="EnsemblMetazoa"/>
        </authorList>
    </citation>
    <scope>IDENTIFICATION</scope>
</reference>
<evidence type="ECO:0000256" key="2">
    <source>
        <dbReference type="ARBA" id="ARBA00022737"/>
    </source>
</evidence>
<dbReference type="Proteomes" id="UP000015101">
    <property type="component" value="Unassembled WGS sequence"/>
</dbReference>
<evidence type="ECO:0008006" key="6">
    <source>
        <dbReference type="Google" id="ProtNLM"/>
    </source>
</evidence>